<reference evidence="2 3" key="1">
    <citation type="journal article" date="2016" name="Sci. Rep.">
        <title>The Dendrobium catenatum Lindl. genome sequence provides insights into polysaccharide synthase, floral development and adaptive evolution.</title>
        <authorList>
            <person name="Zhang G.Q."/>
            <person name="Xu Q."/>
            <person name="Bian C."/>
            <person name="Tsai W.C."/>
            <person name="Yeh C.M."/>
            <person name="Liu K.W."/>
            <person name="Yoshida K."/>
            <person name="Zhang L.S."/>
            <person name="Chang S.B."/>
            <person name="Chen F."/>
            <person name="Shi Y."/>
            <person name="Su Y.Y."/>
            <person name="Zhang Y.Q."/>
            <person name="Chen L.J."/>
            <person name="Yin Y."/>
            <person name="Lin M."/>
            <person name="Huang H."/>
            <person name="Deng H."/>
            <person name="Wang Z.W."/>
            <person name="Zhu S.L."/>
            <person name="Zhao X."/>
            <person name="Deng C."/>
            <person name="Niu S.C."/>
            <person name="Huang J."/>
            <person name="Wang M."/>
            <person name="Liu G.H."/>
            <person name="Yang H.J."/>
            <person name="Xiao X.J."/>
            <person name="Hsiao Y.Y."/>
            <person name="Wu W.L."/>
            <person name="Chen Y.Y."/>
            <person name="Mitsuda N."/>
            <person name="Ohme-Takagi M."/>
            <person name="Luo Y.B."/>
            <person name="Van de Peer Y."/>
            <person name="Liu Z.J."/>
        </authorList>
    </citation>
    <scope>NUCLEOTIDE SEQUENCE [LARGE SCALE GENOMIC DNA]</scope>
    <source>
        <tissue evidence="2">The whole plant</tissue>
    </source>
</reference>
<evidence type="ECO:0000313" key="2">
    <source>
        <dbReference type="EMBL" id="PKU69079.1"/>
    </source>
</evidence>
<feature type="compositionally biased region" description="Basic and acidic residues" evidence="1">
    <location>
        <begin position="24"/>
        <end position="39"/>
    </location>
</feature>
<reference evidence="2 3" key="2">
    <citation type="journal article" date="2017" name="Nature">
        <title>The Apostasia genome and the evolution of orchids.</title>
        <authorList>
            <person name="Zhang G.Q."/>
            <person name="Liu K.W."/>
            <person name="Li Z."/>
            <person name="Lohaus R."/>
            <person name="Hsiao Y.Y."/>
            <person name="Niu S.C."/>
            <person name="Wang J.Y."/>
            <person name="Lin Y.C."/>
            <person name="Xu Q."/>
            <person name="Chen L.J."/>
            <person name="Yoshida K."/>
            <person name="Fujiwara S."/>
            <person name="Wang Z.W."/>
            <person name="Zhang Y.Q."/>
            <person name="Mitsuda N."/>
            <person name="Wang M."/>
            <person name="Liu G.H."/>
            <person name="Pecoraro L."/>
            <person name="Huang H.X."/>
            <person name="Xiao X.J."/>
            <person name="Lin M."/>
            <person name="Wu X.Y."/>
            <person name="Wu W.L."/>
            <person name="Chen Y.Y."/>
            <person name="Chang S.B."/>
            <person name="Sakamoto S."/>
            <person name="Ohme-Takagi M."/>
            <person name="Yagi M."/>
            <person name="Zeng S.J."/>
            <person name="Shen C.Y."/>
            <person name="Yeh C.M."/>
            <person name="Luo Y.B."/>
            <person name="Tsai W.C."/>
            <person name="Van de Peer Y."/>
            <person name="Liu Z.J."/>
        </authorList>
    </citation>
    <scope>NUCLEOTIDE SEQUENCE [LARGE SCALE GENOMIC DNA]</scope>
    <source>
        <tissue evidence="2">The whole plant</tissue>
    </source>
</reference>
<gene>
    <name evidence="2" type="ORF">MA16_Dca002349</name>
</gene>
<dbReference type="EMBL" id="KZ503041">
    <property type="protein sequence ID" value="PKU69079.1"/>
    <property type="molecule type" value="Genomic_DNA"/>
</dbReference>
<dbReference type="Proteomes" id="UP000233837">
    <property type="component" value="Unassembled WGS sequence"/>
</dbReference>
<keyword evidence="3" id="KW-1185">Reference proteome</keyword>
<proteinExistence type="predicted"/>
<sequence length="115" mass="12756">MEFGVKTSLAASNSGKLSCQMRGGGEERRPFEELKKRSNNRERWDAGELTVHGDEGVVSDNRADVKEFLIQVNVLDLAYLNNVGGGGVTEKLLNDQHQVQVVARVQELFNLKSLI</sequence>
<feature type="region of interest" description="Disordered" evidence="1">
    <location>
        <begin position="1"/>
        <end position="39"/>
    </location>
</feature>
<evidence type="ECO:0000313" key="3">
    <source>
        <dbReference type="Proteomes" id="UP000233837"/>
    </source>
</evidence>
<accession>A0A2I0W0A1</accession>
<evidence type="ECO:0000256" key="1">
    <source>
        <dbReference type="SAM" id="MobiDB-lite"/>
    </source>
</evidence>
<name>A0A2I0W0A1_9ASPA</name>
<organism evidence="2 3">
    <name type="scientific">Dendrobium catenatum</name>
    <dbReference type="NCBI Taxonomy" id="906689"/>
    <lineage>
        <taxon>Eukaryota</taxon>
        <taxon>Viridiplantae</taxon>
        <taxon>Streptophyta</taxon>
        <taxon>Embryophyta</taxon>
        <taxon>Tracheophyta</taxon>
        <taxon>Spermatophyta</taxon>
        <taxon>Magnoliopsida</taxon>
        <taxon>Liliopsida</taxon>
        <taxon>Asparagales</taxon>
        <taxon>Orchidaceae</taxon>
        <taxon>Epidendroideae</taxon>
        <taxon>Malaxideae</taxon>
        <taxon>Dendrobiinae</taxon>
        <taxon>Dendrobium</taxon>
    </lineage>
</organism>
<dbReference type="AlphaFoldDB" id="A0A2I0W0A1"/>
<protein>
    <submittedName>
        <fullName evidence="2">Uncharacterized protein</fullName>
    </submittedName>
</protein>